<name>A0A2M8PF34_9CHLR</name>
<dbReference type="PANTHER" id="PTHR43591">
    <property type="entry name" value="METHYLTRANSFERASE"/>
    <property type="match status" value="1"/>
</dbReference>
<feature type="domain" description="Methyltransferase type 11" evidence="1">
    <location>
        <begin position="52"/>
        <end position="144"/>
    </location>
</feature>
<dbReference type="InterPro" id="IPR013216">
    <property type="entry name" value="Methyltransf_11"/>
</dbReference>
<comment type="caution">
    <text evidence="2">The sequence shown here is derived from an EMBL/GenBank/DDBJ whole genome shotgun (WGS) entry which is preliminary data.</text>
</comment>
<dbReference type="CDD" id="cd02440">
    <property type="entry name" value="AdoMet_MTases"/>
    <property type="match status" value="1"/>
</dbReference>
<dbReference type="InterPro" id="IPR029063">
    <property type="entry name" value="SAM-dependent_MTases_sf"/>
</dbReference>
<accession>A0A2M8PF34</accession>
<dbReference type="AlphaFoldDB" id="A0A2M8PF34"/>
<evidence type="ECO:0000313" key="3">
    <source>
        <dbReference type="Proteomes" id="UP000229681"/>
    </source>
</evidence>
<dbReference type="EMBL" id="PGTM01000075">
    <property type="protein sequence ID" value="PJF36157.1"/>
    <property type="molecule type" value="Genomic_DNA"/>
</dbReference>
<organism evidence="2 3">
    <name type="scientific">Candidatus Thermofonsia Clade 1 bacterium</name>
    <dbReference type="NCBI Taxonomy" id="2364210"/>
    <lineage>
        <taxon>Bacteria</taxon>
        <taxon>Bacillati</taxon>
        <taxon>Chloroflexota</taxon>
        <taxon>Candidatus Thermofontia</taxon>
        <taxon>Candidatus Thermofonsia Clade 1</taxon>
    </lineage>
</organism>
<reference evidence="2 3" key="1">
    <citation type="submission" date="2017-11" db="EMBL/GenBank/DDBJ databases">
        <title>Evolution of Phototrophy in the Chloroflexi Phylum Driven by Horizontal Gene Transfer.</title>
        <authorList>
            <person name="Ward L.M."/>
            <person name="Hemp J."/>
            <person name="Shih P.M."/>
            <person name="Mcglynn S.E."/>
            <person name="Fischer W."/>
        </authorList>
    </citation>
    <scope>NUCLEOTIDE SEQUENCE [LARGE SCALE GENOMIC DNA]</scope>
    <source>
        <strain evidence="2">JP3_13</strain>
    </source>
</reference>
<evidence type="ECO:0000259" key="1">
    <source>
        <dbReference type="Pfam" id="PF08241"/>
    </source>
</evidence>
<sequence length="255" mass="28758">MKSPTYEQTRQAWRDIWQATNFDRELATLDYPRARALLNLYLPYLDRNAPILEAGCGPAHVVYYLRQRGYRVVGLDYAPEALAPTHARFPDLPLHLGDVHHLPYAANSFGAYLSFGVVEHFESGPTAALREAWRVLKPKGLLVLSTPSPNFVDDLRALADRLIPSRRGRLPRAPYYETAYTGAQLADFCRAVGFQVLKVVPYSHSFTFYGLHSLFRGKGYYQTSRLAELMGKLGRLIAPQRTAFATLVLAEKPSE</sequence>
<dbReference type="Proteomes" id="UP000229681">
    <property type="component" value="Unassembled WGS sequence"/>
</dbReference>
<evidence type="ECO:0000313" key="2">
    <source>
        <dbReference type="EMBL" id="PJF36157.1"/>
    </source>
</evidence>
<dbReference type="Pfam" id="PF08241">
    <property type="entry name" value="Methyltransf_11"/>
    <property type="match status" value="1"/>
</dbReference>
<dbReference type="SUPFAM" id="SSF53335">
    <property type="entry name" value="S-adenosyl-L-methionine-dependent methyltransferases"/>
    <property type="match status" value="1"/>
</dbReference>
<protein>
    <recommendedName>
        <fullName evidence="1">Methyltransferase type 11 domain-containing protein</fullName>
    </recommendedName>
</protein>
<proteinExistence type="predicted"/>
<dbReference type="GO" id="GO:0008757">
    <property type="term" value="F:S-adenosylmethionine-dependent methyltransferase activity"/>
    <property type="evidence" value="ECO:0007669"/>
    <property type="project" value="InterPro"/>
</dbReference>
<gene>
    <name evidence="2" type="ORF">CUN49_06850</name>
</gene>
<dbReference type="Gene3D" id="3.40.50.150">
    <property type="entry name" value="Vaccinia Virus protein VP39"/>
    <property type="match status" value="1"/>
</dbReference>